<dbReference type="CDD" id="cd22744">
    <property type="entry name" value="OTU"/>
    <property type="match status" value="1"/>
</dbReference>
<gene>
    <name evidence="1" type="ORF">IFM89_023058</name>
</gene>
<dbReference type="EMBL" id="JADFTS010000001">
    <property type="protein sequence ID" value="KAF9625463.1"/>
    <property type="molecule type" value="Genomic_DNA"/>
</dbReference>
<protein>
    <recommendedName>
        <fullName evidence="3">OTU domain-containing protein</fullName>
    </recommendedName>
</protein>
<organism evidence="1 2">
    <name type="scientific">Coptis chinensis</name>
    <dbReference type="NCBI Taxonomy" id="261450"/>
    <lineage>
        <taxon>Eukaryota</taxon>
        <taxon>Viridiplantae</taxon>
        <taxon>Streptophyta</taxon>
        <taxon>Embryophyta</taxon>
        <taxon>Tracheophyta</taxon>
        <taxon>Spermatophyta</taxon>
        <taxon>Magnoliopsida</taxon>
        <taxon>Ranunculales</taxon>
        <taxon>Ranunculaceae</taxon>
        <taxon>Coptidoideae</taxon>
        <taxon>Coptis</taxon>
    </lineage>
</organism>
<name>A0A835MAF2_9MAGN</name>
<dbReference type="PANTHER" id="PTHR31569:SF4">
    <property type="entry name" value="SWIM-TYPE DOMAIN-CONTAINING PROTEIN"/>
    <property type="match status" value="1"/>
</dbReference>
<evidence type="ECO:0008006" key="3">
    <source>
        <dbReference type="Google" id="ProtNLM"/>
    </source>
</evidence>
<comment type="caution">
    <text evidence="1">The sequence shown here is derived from an EMBL/GenBank/DDBJ whole genome shotgun (WGS) entry which is preliminary data.</text>
</comment>
<evidence type="ECO:0000313" key="2">
    <source>
        <dbReference type="Proteomes" id="UP000631114"/>
    </source>
</evidence>
<dbReference type="AlphaFoldDB" id="A0A835MAF2"/>
<evidence type="ECO:0000313" key="1">
    <source>
        <dbReference type="EMBL" id="KAF9625463.1"/>
    </source>
</evidence>
<proteinExistence type="predicted"/>
<dbReference type="PANTHER" id="PTHR31569">
    <property type="entry name" value="SWIM-TYPE DOMAIN-CONTAINING PROTEIN"/>
    <property type="match status" value="1"/>
</dbReference>
<accession>A0A835MAF2</accession>
<reference evidence="1 2" key="1">
    <citation type="submission" date="2020-10" db="EMBL/GenBank/DDBJ databases">
        <title>The Coptis chinensis genome and diversification of protoberbering-type alkaloids.</title>
        <authorList>
            <person name="Wang B."/>
            <person name="Shu S."/>
            <person name="Song C."/>
            <person name="Liu Y."/>
        </authorList>
    </citation>
    <scope>NUCLEOTIDE SEQUENCE [LARGE SCALE GENOMIC DNA]</scope>
    <source>
        <strain evidence="1">HL-2020</strain>
        <tissue evidence="1">Leaf</tissue>
    </source>
</reference>
<keyword evidence="2" id="KW-1185">Reference proteome</keyword>
<sequence length="317" mass="36587">MEYPDFSDSFVTDVVFPSHKEMVNWVQQVGRGLGMIIVTGRSDLNTSGRTPRIFLECQRSDCWKIEVVFGRHNHSVAVQLEGHSYANRLRVEEKALVADLMKAGMRPKNTLKNLNENFPDNTSTVQTSYNFRKKNKVEVMAGCCFEKAPKNHVAPISTKEKYLPLVHKSFRQYVEDFEIVSGDGKCGFRVVAVGMGFDKEMGWIQVRQDLVEEIDTWRHDLYDKMWHDDGASKLRTSSIDNNHYVNVKLYQNCLFPRPVTSWRDFVFQGGGEWRDWALPRVDAYTEAFRNLQLLTDVGVEHYAIILSDIDDDDDDLM</sequence>
<dbReference type="Proteomes" id="UP000631114">
    <property type="component" value="Unassembled WGS sequence"/>
</dbReference>
<dbReference type="OrthoDB" id="1694816at2759"/>
<dbReference type="InterPro" id="IPR052579">
    <property type="entry name" value="Zinc_finger_SWIM"/>
</dbReference>